<dbReference type="Proteomes" id="UP000821866">
    <property type="component" value="Chromosome 9"/>
</dbReference>
<evidence type="ECO:0000313" key="2">
    <source>
        <dbReference type="Proteomes" id="UP000821866"/>
    </source>
</evidence>
<accession>A0A9J6D489</accession>
<dbReference type="VEuPathDB" id="VectorBase:LOC119187318"/>
<reference evidence="1" key="1">
    <citation type="journal article" date="2020" name="Cell">
        <title>Large-Scale Comparative Analyses of Tick Genomes Elucidate Their Genetic Diversity and Vector Capacities.</title>
        <authorList>
            <consortium name="Tick Genome and Microbiome Consortium (TIGMIC)"/>
            <person name="Jia N."/>
            <person name="Wang J."/>
            <person name="Shi W."/>
            <person name="Du L."/>
            <person name="Sun Y."/>
            <person name="Zhan W."/>
            <person name="Jiang J.F."/>
            <person name="Wang Q."/>
            <person name="Zhang B."/>
            <person name="Ji P."/>
            <person name="Bell-Sakyi L."/>
            <person name="Cui X.M."/>
            <person name="Yuan T.T."/>
            <person name="Jiang B.G."/>
            <person name="Yang W.F."/>
            <person name="Lam T.T."/>
            <person name="Chang Q.C."/>
            <person name="Ding S.J."/>
            <person name="Wang X.J."/>
            <person name="Zhu J.G."/>
            <person name="Ruan X.D."/>
            <person name="Zhao L."/>
            <person name="Wei J.T."/>
            <person name="Ye R.Z."/>
            <person name="Que T.C."/>
            <person name="Du C.H."/>
            <person name="Zhou Y.H."/>
            <person name="Cheng J.X."/>
            <person name="Dai P.F."/>
            <person name="Guo W.B."/>
            <person name="Han X.H."/>
            <person name="Huang E.J."/>
            <person name="Li L.F."/>
            <person name="Wei W."/>
            <person name="Gao Y.C."/>
            <person name="Liu J.Z."/>
            <person name="Shao H.Z."/>
            <person name="Wang X."/>
            <person name="Wang C.C."/>
            <person name="Yang T.C."/>
            <person name="Huo Q.B."/>
            <person name="Li W."/>
            <person name="Chen H.Y."/>
            <person name="Chen S.E."/>
            <person name="Zhou L.G."/>
            <person name="Ni X.B."/>
            <person name="Tian J.H."/>
            <person name="Sheng Y."/>
            <person name="Liu T."/>
            <person name="Pan Y.S."/>
            <person name="Xia L.Y."/>
            <person name="Li J."/>
            <person name="Zhao F."/>
            <person name="Cao W.C."/>
        </authorList>
    </citation>
    <scope>NUCLEOTIDE SEQUENCE</scope>
    <source>
        <strain evidence="1">Rmic-2018</strain>
    </source>
</reference>
<keyword evidence="2" id="KW-1185">Reference proteome</keyword>
<dbReference type="Gene3D" id="1.20.1070.10">
    <property type="entry name" value="Rhodopsin 7-helix transmembrane proteins"/>
    <property type="match status" value="1"/>
</dbReference>
<reference evidence="1" key="2">
    <citation type="submission" date="2021-09" db="EMBL/GenBank/DDBJ databases">
        <authorList>
            <person name="Jia N."/>
            <person name="Wang J."/>
            <person name="Shi W."/>
            <person name="Du L."/>
            <person name="Sun Y."/>
            <person name="Zhan W."/>
            <person name="Jiang J."/>
            <person name="Wang Q."/>
            <person name="Zhang B."/>
            <person name="Ji P."/>
            <person name="Sakyi L.B."/>
            <person name="Cui X."/>
            <person name="Yuan T."/>
            <person name="Jiang B."/>
            <person name="Yang W."/>
            <person name="Lam T.T.-Y."/>
            <person name="Chang Q."/>
            <person name="Ding S."/>
            <person name="Wang X."/>
            <person name="Zhu J."/>
            <person name="Ruan X."/>
            <person name="Zhao L."/>
            <person name="Wei J."/>
            <person name="Que T."/>
            <person name="Du C."/>
            <person name="Cheng J."/>
            <person name="Dai P."/>
            <person name="Han X."/>
            <person name="Huang E."/>
            <person name="Gao Y."/>
            <person name="Liu J."/>
            <person name="Shao H."/>
            <person name="Ye R."/>
            <person name="Li L."/>
            <person name="Wei W."/>
            <person name="Wang X."/>
            <person name="Wang C."/>
            <person name="Huo Q."/>
            <person name="Li W."/>
            <person name="Guo W."/>
            <person name="Chen H."/>
            <person name="Chen S."/>
            <person name="Zhou L."/>
            <person name="Zhou L."/>
            <person name="Ni X."/>
            <person name="Tian J."/>
            <person name="Zhou Y."/>
            <person name="Sheng Y."/>
            <person name="Liu T."/>
            <person name="Pan Y."/>
            <person name="Xia L."/>
            <person name="Li J."/>
            <person name="Zhao F."/>
            <person name="Cao W."/>
        </authorList>
    </citation>
    <scope>NUCLEOTIDE SEQUENCE</scope>
    <source>
        <strain evidence="1">Rmic-2018</strain>
        <tissue evidence="1">Larvae</tissue>
    </source>
</reference>
<organism evidence="1 2">
    <name type="scientific">Rhipicephalus microplus</name>
    <name type="common">Cattle tick</name>
    <name type="synonym">Boophilus microplus</name>
    <dbReference type="NCBI Taxonomy" id="6941"/>
    <lineage>
        <taxon>Eukaryota</taxon>
        <taxon>Metazoa</taxon>
        <taxon>Ecdysozoa</taxon>
        <taxon>Arthropoda</taxon>
        <taxon>Chelicerata</taxon>
        <taxon>Arachnida</taxon>
        <taxon>Acari</taxon>
        <taxon>Parasitiformes</taxon>
        <taxon>Ixodida</taxon>
        <taxon>Ixodoidea</taxon>
        <taxon>Ixodidae</taxon>
        <taxon>Rhipicephalinae</taxon>
        <taxon>Rhipicephalus</taxon>
        <taxon>Boophilus</taxon>
    </lineage>
</organism>
<comment type="caution">
    <text evidence="1">The sequence shown here is derived from an EMBL/GenBank/DDBJ whole genome shotgun (WGS) entry which is preliminary data.</text>
</comment>
<dbReference type="EMBL" id="JABSTU010000011">
    <property type="protein sequence ID" value="KAH8008881.1"/>
    <property type="molecule type" value="Genomic_DNA"/>
</dbReference>
<proteinExistence type="predicted"/>
<name>A0A9J6D489_RHIMP</name>
<protein>
    <submittedName>
        <fullName evidence="1">Uncharacterized protein</fullName>
    </submittedName>
</protein>
<sequence>MQSNATGYDDDYDDTKHTTHGGFNVAVLYCFLNGEVRKSVRHHLERWKTARALKRGGRRRSSASRFSDVRVANSKRGSCGSFATTTTSLGNTRLYSATGKRFSNASYGPVALKDELV</sequence>
<gene>
    <name evidence="1" type="ORF">HPB51_006903</name>
</gene>
<evidence type="ECO:0000313" key="1">
    <source>
        <dbReference type="EMBL" id="KAH8008881.1"/>
    </source>
</evidence>
<dbReference type="AlphaFoldDB" id="A0A9J6D489"/>